<dbReference type="PROSITE" id="PS50923">
    <property type="entry name" value="SUSHI"/>
    <property type="match status" value="9"/>
</dbReference>
<dbReference type="CDD" id="cd00033">
    <property type="entry name" value="CCP"/>
    <property type="match status" value="9"/>
</dbReference>
<dbReference type="CDD" id="cd03592">
    <property type="entry name" value="CLECT_selectins_like"/>
    <property type="match status" value="1"/>
</dbReference>
<feature type="region of interest" description="Disordered" evidence="25">
    <location>
        <begin position="801"/>
        <end position="823"/>
    </location>
</feature>
<dbReference type="FunFam" id="3.10.100.10:FF:000007">
    <property type="entry name" value="L-selectin"/>
    <property type="match status" value="1"/>
</dbReference>
<dbReference type="CDD" id="cd00054">
    <property type="entry name" value="EGF_CA"/>
    <property type="match status" value="1"/>
</dbReference>
<keyword evidence="12" id="KW-0130">Cell adhesion</keyword>
<keyword evidence="7" id="KW-0479">Metal-binding</keyword>
<keyword evidence="5 24" id="KW-0768">Sushi</keyword>
<dbReference type="PRINTS" id="PR00343">
    <property type="entry name" value="SELECTIN"/>
</dbReference>
<feature type="disulfide bond" evidence="23">
    <location>
        <begin position="175"/>
        <end position="184"/>
    </location>
</feature>
<keyword evidence="8 27" id="KW-0732">Signal</keyword>
<feature type="disulfide bond" evidence="24">
    <location>
        <begin position="350"/>
        <end position="377"/>
    </location>
</feature>
<accession>A0A8C1EGX1</accession>
<feature type="compositionally biased region" description="Polar residues" evidence="25">
    <location>
        <begin position="814"/>
        <end position="823"/>
    </location>
</feature>
<keyword evidence="13 26" id="KW-1133">Transmembrane helix</keyword>
<feature type="disulfide bond" evidence="24">
    <location>
        <begin position="665"/>
        <end position="692"/>
    </location>
</feature>
<feature type="domain" description="Sushi" evidence="30">
    <location>
        <begin position="695"/>
        <end position="756"/>
    </location>
</feature>
<dbReference type="InterPro" id="IPR000436">
    <property type="entry name" value="Sushi_SCR_CCP_dom"/>
</dbReference>
<dbReference type="InterPro" id="IPR018378">
    <property type="entry name" value="C-type_lectin_CS"/>
</dbReference>
<keyword evidence="32" id="KW-1185">Reference proteome</keyword>
<protein>
    <recommendedName>
        <fullName evidence="18">E-selectin</fullName>
    </recommendedName>
    <alternativeName>
        <fullName evidence="19">CD62 antigen-like family member E</fullName>
    </alternativeName>
    <alternativeName>
        <fullName evidence="20">Endothelial leukocyte adhesion molecule 1</fullName>
    </alternativeName>
    <alternativeName>
        <fullName evidence="21">Leukocyte-endothelial cell adhesion molecule 2</fullName>
    </alternativeName>
</protein>
<evidence type="ECO:0000256" key="12">
    <source>
        <dbReference type="ARBA" id="ARBA00022889"/>
    </source>
</evidence>
<dbReference type="Gene3D" id="2.10.70.10">
    <property type="entry name" value="Complement Module, domain 1"/>
    <property type="match status" value="9"/>
</dbReference>
<dbReference type="SMART" id="SM00032">
    <property type="entry name" value="CCP"/>
    <property type="match status" value="9"/>
</dbReference>
<dbReference type="GO" id="GO:0046872">
    <property type="term" value="F:metal ion binding"/>
    <property type="evidence" value="ECO:0007669"/>
    <property type="project" value="UniProtKB-KW"/>
</dbReference>
<dbReference type="AlphaFoldDB" id="A0A8C1EGX1"/>
<dbReference type="Pfam" id="PF00084">
    <property type="entry name" value="Sushi"/>
    <property type="match status" value="9"/>
</dbReference>
<evidence type="ECO:0000256" key="20">
    <source>
        <dbReference type="ARBA" id="ARBA00042113"/>
    </source>
</evidence>
<dbReference type="FunFam" id="2.10.70.10:FF:000001">
    <property type="entry name" value="Selectin P"/>
    <property type="match status" value="8"/>
</dbReference>
<dbReference type="GO" id="GO:0007155">
    <property type="term" value="P:cell adhesion"/>
    <property type="evidence" value="ECO:0007669"/>
    <property type="project" value="UniProtKB-KW"/>
</dbReference>
<evidence type="ECO:0000256" key="26">
    <source>
        <dbReference type="SAM" id="Phobius"/>
    </source>
</evidence>
<evidence type="ECO:0000256" key="6">
    <source>
        <dbReference type="ARBA" id="ARBA00022692"/>
    </source>
</evidence>
<evidence type="ECO:0000256" key="21">
    <source>
        <dbReference type="ARBA" id="ARBA00043124"/>
    </source>
</evidence>
<dbReference type="PANTHER" id="PTHR19325">
    <property type="entry name" value="COMPLEMENT COMPONENT-RELATED SUSHI DOMAIN-CONTAINING"/>
    <property type="match status" value="1"/>
</dbReference>
<evidence type="ECO:0000256" key="23">
    <source>
        <dbReference type="PROSITE-ProRule" id="PRU00076"/>
    </source>
</evidence>
<dbReference type="PROSITE" id="PS00615">
    <property type="entry name" value="C_TYPE_LECTIN_1"/>
    <property type="match status" value="1"/>
</dbReference>
<dbReference type="Proteomes" id="UP001108240">
    <property type="component" value="Unplaced"/>
</dbReference>
<feature type="domain" description="Sushi" evidence="30">
    <location>
        <begin position="380"/>
        <end position="443"/>
    </location>
</feature>
<evidence type="ECO:0000256" key="14">
    <source>
        <dbReference type="ARBA" id="ARBA00023136"/>
    </source>
</evidence>
<keyword evidence="4 23" id="KW-0245">EGF-like domain</keyword>
<evidence type="ECO:0000256" key="11">
    <source>
        <dbReference type="ARBA" id="ARBA00022837"/>
    </source>
</evidence>
<dbReference type="InterPro" id="IPR000742">
    <property type="entry name" value="EGF"/>
</dbReference>
<evidence type="ECO:0000313" key="32">
    <source>
        <dbReference type="Proteomes" id="UP001108240"/>
    </source>
</evidence>
<dbReference type="SUPFAM" id="SSF57535">
    <property type="entry name" value="Complement control module/SCR domain"/>
    <property type="match status" value="9"/>
</dbReference>
<dbReference type="GeneTree" id="ENSGT00940000164633"/>
<evidence type="ECO:0000256" key="4">
    <source>
        <dbReference type="ARBA" id="ARBA00022536"/>
    </source>
</evidence>
<evidence type="ECO:0000256" key="17">
    <source>
        <dbReference type="ARBA" id="ARBA00038738"/>
    </source>
</evidence>
<keyword evidence="15 23" id="KW-1015">Disulfide bond</keyword>
<evidence type="ECO:0000313" key="31">
    <source>
        <dbReference type="Ensembl" id="ENSCCRP00000075784.2"/>
    </source>
</evidence>
<feature type="disulfide bond" evidence="24">
    <location>
        <begin position="606"/>
        <end position="633"/>
    </location>
</feature>
<evidence type="ECO:0000256" key="16">
    <source>
        <dbReference type="ARBA" id="ARBA00023180"/>
    </source>
</evidence>
<evidence type="ECO:0000256" key="19">
    <source>
        <dbReference type="ARBA" id="ARBA00041401"/>
    </source>
</evidence>
<evidence type="ECO:0000256" key="1">
    <source>
        <dbReference type="ARBA" id="ARBA00004251"/>
    </source>
</evidence>
<dbReference type="InterPro" id="IPR016187">
    <property type="entry name" value="CTDL_fold"/>
</dbReference>
<feature type="domain" description="Sushi" evidence="30">
    <location>
        <begin position="572"/>
        <end position="635"/>
    </location>
</feature>
<reference evidence="31" key="1">
    <citation type="submission" date="2025-08" db="UniProtKB">
        <authorList>
            <consortium name="Ensembl"/>
        </authorList>
    </citation>
    <scope>IDENTIFICATION</scope>
</reference>
<evidence type="ECO:0000256" key="8">
    <source>
        <dbReference type="ARBA" id="ARBA00022729"/>
    </source>
</evidence>
<evidence type="ECO:0000256" key="9">
    <source>
        <dbReference type="ARBA" id="ARBA00022734"/>
    </source>
</evidence>
<dbReference type="PROSITE" id="PS50041">
    <property type="entry name" value="C_TYPE_LECTIN_2"/>
    <property type="match status" value="1"/>
</dbReference>
<feature type="domain" description="Sushi" evidence="30">
    <location>
        <begin position="636"/>
        <end position="694"/>
    </location>
</feature>
<evidence type="ECO:0000256" key="25">
    <source>
        <dbReference type="SAM" id="MobiDB-lite"/>
    </source>
</evidence>
<evidence type="ECO:0000256" key="13">
    <source>
        <dbReference type="ARBA" id="ARBA00022989"/>
    </source>
</evidence>
<dbReference type="Pfam" id="PF00059">
    <property type="entry name" value="Lectin_C"/>
    <property type="match status" value="1"/>
</dbReference>
<evidence type="ECO:0000256" key="27">
    <source>
        <dbReference type="SAM" id="SignalP"/>
    </source>
</evidence>
<dbReference type="InterPro" id="IPR016186">
    <property type="entry name" value="C-type_lectin-like/link_sf"/>
</dbReference>
<feature type="chain" id="PRO_5039941588" description="E-selectin" evidence="27">
    <location>
        <begin position="31"/>
        <end position="823"/>
    </location>
</feature>
<comment type="function">
    <text evidence="22">Cell-surface glycoprotein having a role in immunoadhesion. Mediates in the adhesion of blood neutrophils in cytokine-activated endothelium through interaction with SELPLG/PSGL1. May have a role in capillary morphogenesis.</text>
</comment>
<dbReference type="InterPro" id="IPR035976">
    <property type="entry name" value="Sushi/SCR/CCP_sf"/>
</dbReference>
<comment type="similarity">
    <text evidence="2">Belongs to the selectin/LECAM family.</text>
</comment>
<comment type="subunit">
    <text evidence="17">Interacts with SELPLG/PSGL1 and PODXL2 through the sialyl Lewis X epitope. SELPLG sulfation appears not to be required for this interaction.</text>
</comment>
<dbReference type="PANTHER" id="PTHR19325:SF493">
    <property type="entry name" value="E-SELECTIN"/>
    <property type="match status" value="1"/>
</dbReference>
<evidence type="ECO:0000256" key="10">
    <source>
        <dbReference type="ARBA" id="ARBA00022737"/>
    </source>
</evidence>
<dbReference type="Ensembl" id="ENSCCRT00000082149.2">
    <property type="protein sequence ID" value="ENSCCRP00000075784.2"/>
    <property type="gene ID" value="ENSCCRG00000041100.2"/>
</dbReference>
<keyword evidence="14 26" id="KW-0472">Membrane</keyword>
<dbReference type="InterPro" id="IPR002396">
    <property type="entry name" value="Selectin_superfamily"/>
</dbReference>
<evidence type="ECO:0000256" key="7">
    <source>
        <dbReference type="ARBA" id="ARBA00022723"/>
    </source>
</evidence>
<keyword evidence="9" id="KW-0430">Lectin</keyword>
<proteinExistence type="inferred from homology"/>
<dbReference type="PROSITE" id="PS01186">
    <property type="entry name" value="EGF_2"/>
    <property type="match status" value="1"/>
</dbReference>
<evidence type="ECO:0000256" key="22">
    <source>
        <dbReference type="ARBA" id="ARBA00045695"/>
    </source>
</evidence>
<evidence type="ECO:0000256" key="15">
    <source>
        <dbReference type="ARBA" id="ARBA00023157"/>
    </source>
</evidence>
<feature type="disulfide bond" evidence="24">
    <location>
        <begin position="222"/>
        <end position="249"/>
    </location>
</feature>
<evidence type="ECO:0000256" key="2">
    <source>
        <dbReference type="ARBA" id="ARBA00007360"/>
    </source>
</evidence>
<feature type="transmembrane region" description="Helical" evidence="26">
    <location>
        <begin position="770"/>
        <end position="790"/>
    </location>
</feature>
<dbReference type="PROSITE" id="PS50026">
    <property type="entry name" value="EGF_3"/>
    <property type="match status" value="1"/>
</dbReference>
<dbReference type="InterPro" id="IPR050350">
    <property type="entry name" value="Compl-Cell_Adhes-Reg"/>
</dbReference>
<evidence type="ECO:0000256" key="18">
    <source>
        <dbReference type="ARBA" id="ARBA00040812"/>
    </source>
</evidence>
<dbReference type="GO" id="GO:0005886">
    <property type="term" value="C:plasma membrane"/>
    <property type="evidence" value="ECO:0007669"/>
    <property type="project" value="UniProtKB-SubCell"/>
</dbReference>
<dbReference type="Gene3D" id="3.10.100.10">
    <property type="entry name" value="Mannose-Binding Protein A, subunit A"/>
    <property type="match status" value="1"/>
</dbReference>
<feature type="domain" description="Sushi" evidence="30">
    <location>
        <begin position="252"/>
        <end position="315"/>
    </location>
</feature>
<keyword evidence="6 26" id="KW-0812">Transmembrane</keyword>
<keyword evidence="3" id="KW-1003">Cell membrane</keyword>
<feature type="domain" description="EGF-like" evidence="28">
    <location>
        <begin position="148"/>
        <end position="185"/>
    </location>
</feature>
<evidence type="ECO:0000256" key="5">
    <source>
        <dbReference type="ARBA" id="ARBA00022659"/>
    </source>
</evidence>
<keyword evidence="16" id="KW-0325">Glycoprotein</keyword>
<feature type="signal peptide" evidence="27">
    <location>
        <begin position="1"/>
        <end position="30"/>
    </location>
</feature>
<dbReference type="SUPFAM" id="SSF56436">
    <property type="entry name" value="C-type lectin-like"/>
    <property type="match status" value="1"/>
</dbReference>
<feature type="domain" description="Sushi" evidence="30">
    <location>
        <begin position="444"/>
        <end position="507"/>
    </location>
</feature>
<feature type="domain" description="Sushi" evidence="30">
    <location>
        <begin position="508"/>
        <end position="571"/>
    </location>
</feature>
<organism evidence="31 32">
    <name type="scientific">Cyprinus carpio carpio</name>
    <dbReference type="NCBI Taxonomy" id="630221"/>
    <lineage>
        <taxon>Eukaryota</taxon>
        <taxon>Metazoa</taxon>
        <taxon>Chordata</taxon>
        <taxon>Craniata</taxon>
        <taxon>Vertebrata</taxon>
        <taxon>Euteleostomi</taxon>
        <taxon>Actinopterygii</taxon>
        <taxon>Neopterygii</taxon>
        <taxon>Teleostei</taxon>
        <taxon>Ostariophysi</taxon>
        <taxon>Cypriniformes</taxon>
        <taxon>Cyprinidae</taxon>
        <taxon>Cyprininae</taxon>
        <taxon>Cyprinus</taxon>
    </lineage>
</organism>
<keyword evidence="11" id="KW-0106">Calcium</keyword>
<evidence type="ECO:0000256" key="3">
    <source>
        <dbReference type="ARBA" id="ARBA00022475"/>
    </source>
</evidence>
<evidence type="ECO:0000259" key="28">
    <source>
        <dbReference type="PROSITE" id="PS50026"/>
    </source>
</evidence>
<evidence type="ECO:0000259" key="29">
    <source>
        <dbReference type="PROSITE" id="PS50041"/>
    </source>
</evidence>
<dbReference type="SUPFAM" id="SSF57196">
    <property type="entry name" value="EGF/Laminin"/>
    <property type="match status" value="1"/>
</dbReference>
<reference evidence="31" key="2">
    <citation type="submission" date="2025-09" db="UniProtKB">
        <authorList>
            <consortium name="Ensembl"/>
        </authorList>
    </citation>
    <scope>IDENTIFICATION</scope>
</reference>
<sequence length="823" mass="92330">MGIFNKVSLQCLASLVLISSVLNLWRGTEGWSYHSSTKTMDWESARHWCRQHYTDMVAIQNKEEISHLNSILPKVKGYYWIGIRKINGSWTWVGTNKTLTKEAENWADKEPNNGKNNEDCVEIYIKREKDEGKWNDESCLKMKTALCYTASCKHDSCVSGQGECVETINSHKCSCFEGFYGERCEHVVKCKPEDIPPQEHASVRCSHPYGNFSYDSQCEYSCVEGYELKGSSTTRCTSTTEWSSKPPTCELVRCPELIKPQKGQMQCLHSLDIFRYQSTCEFMCEEGYTLRDSSSSTLLCGATGHWNDSQPTCEIIKCKPEDITPPDHASVRCSHPHGNFSYDSQCEYSCEEGYELKGSSMTRCTSTTDWSSKPPTCELVRCPELIKPQKGQMQCLHSLDIFSYQSTCEFMCEEGYTLRDSSSSTLFCGAMGHWNDSQPTCEIIKCKPEDVTSLDHASVQCSHPHENFSYDSQCEYSCEEGYELKGSSMTRCTSTTEWSSKPPTCELVRCPELIKPQKGQMQCLHSLDIFSYQSTCEFMCEEGYTLRDSSSSTLFCGAMGHWNDAQPTCEIIKCKPEDVTSQDHASVHCSHPHENFSYDSQCEYSCEEGYELKGSSMTRCTSTTEWSSKPPTCELIQCPALDIPINGELSCTSSFKYGSKCSFSCAEGFYIQGASEISCTKAAKWSQEPPRCEAVLCPQLSDPVNGHMNCSSEEPTFGTFCIFSCYEGHQLEDHSNKIVMCNYNGSWSGEVAVCQAHPDPSTSLLEATEVTLGVSGAIGVSTLGLVLWILKRLRRKAKNFDPNSTLDIEDPPQSYKNSVDSLI</sequence>
<keyword evidence="10" id="KW-0677">Repeat</keyword>
<feature type="disulfide bond" evidence="24">
    <location>
        <begin position="478"/>
        <end position="505"/>
    </location>
</feature>
<feature type="domain" description="Sushi" evidence="30">
    <location>
        <begin position="188"/>
        <end position="251"/>
    </location>
</feature>
<dbReference type="GO" id="GO:0030246">
    <property type="term" value="F:carbohydrate binding"/>
    <property type="evidence" value="ECO:0007669"/>
    <property type="project" value="UniProtKB-KW"/>
</dbReference>
<name>A0A8C1EGX1_CYPCA</name>
<dbReference type="InterPro" id="IPR001304">
    <property type="entry name" value="C-type_lectin-like"/>
</dbReference>
<evidence type="ECO:0000259" key="30">
    <source>
        <dbReference type="PROSITE" id="PS50923"/>
    </source>
</evidence>
<evidence type="ECO:0000256" key="24">
    <source>
        <dbReference type="PROSITE-ProRule" id="PRU00302"/>
    </source>
</evidence>
<dbReference type="SMART" id="SM00034">
    <property type="entry name" value="CLECT"/>
    <property type="match status" value="1"/>
</dbReference>
<comment type="caution">
    <text evidence="23">Lacks conserved residue(s) required for the propagation of feature annotation.</text>
</comment>
<comment type="subcellular location">
    <subcellularLocation>
        <location evidence="1">Cell membrane</location>
        <topology evidence="1">Single-pass type I membrane protein</topology>
    </subcellularLocation>
</comment>
<feature type="domain" description="Sushi" evidence="30">
    <location>
        <begin position="316"/>
        <end position="379"/>
    </location>
</feature>
<feature type="domain" description="C-type lectin" evidence="29">
    <location>
        <begin position="28"/>
        <end position="148"/>
    </location>
</feature>
<dbReference type="InterPro" id="IPR033991">
    <property type="entry name" value="Selectin_CTLD"/>
</dbReference>
<dbReference type="PROSITE" id="PS00022">
    <property type="entry name" value="EGF_1"/>
    <property type="match status" value="1"/>
</dbReference>